<comment type="subcellular location">
    <subcellularLocation>
        <location evidence="1">Cell envelope</location>
    </subcellularLocation>
</comment>
<dbReference type="SUPFAM" id="SSF53807">
    <property type="entry name" value="Helical backbone' metal receptor"/>
    <property type="match status" value="1"/>
</dbReference>
<sequence>MPRTTPQRALRRPLAALVPLLLLVVAGCSASASEPAEPAAPGASGTAGAAFPVTLEHQFGTTTIPAAPQRVVTVGFNEQDYALAFGVEPVGVREFLGYDAPDRPWAPEGVRGEEIPTLGSQDLEFEKIAGLAPDLILGINSYIDQAAYDKLAAIAPTVAQAGDVAPGATTWQDQTLTTGKALGRDADARALVDRTQQAFTDAVAANPSFAGRSAGFALGSSDSGTYSLGADDYRTGWLTELGFTVPEKGGEVSFERLDVLDADVLLVEGFEQRTLDNKLFAALPAVQEGRLVDLGQFDQDFAAALGFNSPLSIPFMLDTAVPRLAAATDGDPATTPEPYTG</sequence>
<evidence type="ECO:0000256" key="1">
    <source>
        <dbReference type="ARBA" id="ARBA00004196"/>
    </source>
</evidence>
<feature type="signal peptide" evidence="5">
    <location>
        <begin position="1"/>
        <end position="32"/>
    </location>
</feature>
<dbReference type="Gene3D" id="3.40.50.1980">
    <property type="entry name" value="Nitrogenase molybdenum iron protein domain"/>
    <property type="match status" value="2"/>
</dbReference>
<evidence type="ECO:0000256" key="2">
    <source>
        <dbReference type="ARBA" id="ARBA00008814"/>
    </source>
</evidence>
<dbReference type="PANTHER" id="PTHR30532">
    <property type="entry name" value="IRON III DICITRATE-BINDING PERIPLASMIC PROTEIN"/>
    <property type="match status" value="1"/>
</dbReference>
<evidence type="ECO:0000256" key="4">
    <source>
        <dbReference type="ARBA" id="ARBA00022729"/>
    </source>
</evidence>
<feature type="domain" description="Fe/B12 periplasmic-binding" evidence="6">
    <location>
        <begin position="70"/>
        <end position="328"/>
    </location>
</feature>
<protein>
    <recommendedName>
        <fullName evidence="6">Fe/B12 periplasmic-binding domain-containing protein</fullName>
    </recommendedName>
</protein>
<evidence type="ECO:0000313" key="7">
    <source>
        <dbReference type="EMBL" id="CAA9298389.1"/>
    </source>
</evidence>
<reference evidence="7" key="1">
    <citation type="submission" date="2020-02" db="EMBL/GenBank/DDBJ databases">
        <authorList>
            <person name="Meier V. D."/>
        </authorList>
    </citation>
    <scope>NUCLEOTIDE SEQUENCE</scope>
    <source>
        <strain evidence="7">AVDCRST_MAG48</strain>
    </source>
</reference>
<dbReference type="PANTHER" id="PTHR30532:SF24">
    <property type="entry name" value="FERRIC ENTEROBACTIN-BINDING PERIPLASMIC PROTEIN FEPB"/>
    <property type="match status" value="1"/>
</dbReference>
<evidence type="ECO:0000256" key="3">
    <source>
        <dbReference type="ARBA" id="ARBA00022448"/>
    </source>
</evidence>
<evidence type="ECO:0000256" key="5">
    <source>
        <dbReference type="SAM" id="SignalP"/>
    </source>
</evidence>
<dbReference type="GO" id="GO:0030288">
    <property type="term" value="C:outer membrane-bounded periplasmic space"/>
    <property type="evidence" value="ECO:0007669"/>
    <property type="project" value="TreeGrafter"/>
</dbReference>
<dbReference type="Pfam" id="PF01497">
    <property type="entry name" value="Peripla_BP_2"/>
    <property type="match status" value="1"/>
</dbReference>
<accession>A0A6J4K7L0</accession>
<proteinExistence type="inferred from homology"/>
<gene>
    <name evidence="7" type="ORF">AVDCRST_MAG48-1114</name>
</gene>
<organism evidence="7">
    <name type="scientific">uncultured Friedmanniella sp</name>
    <dbReference type="NCBI Taxonomy" id="335381"/>
    <lineage>
        <taxon>Bacteria</taxon>
        <taxon>Bacillati</taxon>
        <taxon>Actinomycetota</taxon>
        <taxon>Actinomycetes</taxon>
        <taxon>Propionibacteriales</taxon>
        <taxon>Nocardioidaceae</taxon>
        <taxon>Friedmanniella</taxon>
        <taxon>environmental samples</taxon>
    </lineage>
</organism>
<dbReference type="InterPro" id="IPR051313">
    <property type="entry name" value="Bact_iron-sidero_bind"/>
</dbReference>
<comment type="similarity">
    <text evidence="2">Belongs to the bacterial solute-binding protein 8 family.</text>
</comment>
<name>A0A6J4K7L0_9ACTN</name>
<dbReference type="CDD" id="cd01146">
    <property type="entry name" value="FhuD"/>
    <property type="match status" value="1"/>
</dbReference>
<dbReference type="PROSITE" id="PS50983">
    <property type="entry name" value="FE_B12_PBP"/>
    <property type="match status" value="1"/>
</dbReference>
<dbReference type="EMBL" id="CADCTS010000160">
    <property type="protein sequence ID" value="CAA9298389.1"/>
    <property type="molecule type" value="Genomic_DNA"/>
</dbReference>
<dbReference type="GO" id="GO:1901678">
    <property type="term" value="P:iron coordination entity transport"/>
    <property type="evidence" value="ECO:0007669"/>
    <property type="project" value="UniProtKB-ARBA"/>
</dbReference>
<keyword evidence="3" id="KW-0813">Transport</keyword>
<dbReference type="PROSITE" id="PS51257">
    <property type="entry name" value="PROKAR_LIPOPROTEIN"/>
    <property type="match status" value="1"/>
</dbReference>
<feature type="chain" id="PRO_5026791645" description="Fe/B12 periplasmic-binding domain-containing protein" evidence="5">
    <location>
        <begin position="33"/>
        <end position="341"/>
    </location>
</feature>
<keyword evidence="4 5" id="KW-0732">Signal</keyword>
<dbReference type="AlphaFoldDB" id="A0A6J4K7L0"/>
<dbReference type="InterPro" id="IPR002491">
    <property type="entry name" value="ABC_transptr_periplasmic_BD"/>
</dbReference>
<evidence type="ECO:0000259" key="6">
    <source>
        <dbReference type="PROSITE" id="PS50983"/>
    </source>
</evidence>